<dbReference type="Pfam" id="PF06059">
    <property type="entry name" value="DUF930"/>
    <property type="match status" value="1"/>
</dbReference>
<feature type="chain" id="PRO_5040992571" description="DUF930 domain-containing protein" evidence="1">
    <location>
        <begin position="21"/>
        <end position="129"/>
    </location>
</feature>
<feature type="signal peptide" evidence="1">
    <location>
        <begin position="1"/>
        <end position="20"/>
    </location>
</feature>
<dbReference type="Proteomes" id="UP001143372">
    <property type="component" value="Unassembled WGS sequence"/>
</dbReference>
<keyword evidence="1" id="KW-0732">Signal</keyword>
<reference evidence="2" key="1">
    <citation type="journal article" date="2014" name="Int. J. Syst. Evol. Microbiol.">
        <title>Complete genome sequence of Corynebacterium casei LMG S-19264T (=DSM 44701T), isolated from a smear-ripened cheese.</title>
        <authorList>
            <consortium name="US DOE Joint Genome Institute (JGI-PGF)"/>
            <person name="Walter F."/>
            <person name="Albersmeier A."/>
            <person name="Kalinowski J."/>
            <person name="Ruckert C."/>
        </authorList>
    </citation>
    <scope>NUCLEOTIDE SEQUENCE</scope>
    <source>
        <strain evidence="2">VKM B-2347</strain>
    </source>
</reference>
<name>A0A9W6J2S3_9HYPH</name>
<keyword evidence="3" id="KW-1185">Reference proteome</keyword>
<sequence>MRSILPAAVALALASTPAAAFDDRVEASLRKLEPETRFHQICDIETMRRIQADDGPLHPDRMVMDARSDAALDGDVLSGSGGAIRSAGKWYRLTFRCRASADRMTVLALTYRIGEAIPEREWERYGLWR</sequence>
<dbReference type="InterPro" id="IPR009273">
    <property type="entry name" value="DUF930"/>
</dbReference>
<proteinExistence type="predicted"/>
<evidence type="ECO:0000313" key="2">
    <source>
        <dbReference type="EMBL" id="GLK68318.1"/>
    </source>
</evidence>
<organism evidence="2 3">
    <name type="scientific">Hansschlegelia plantiphila</name>
    <dbReference type="NCBI Taxonomy" id="374655"/>
    <lineage>
        <taxon>Bacteria</taxon>
        <taxon>Pseudomonadati</taxon>
        <taxon>Pseudomonadota</taxon>
        <taxon>Alphaproteobacteria</taxon>
        <taxon>Hyphomicrobiales</taxon>
        <taxon>Methylopilaceae</taxon>
        <taxon>Hansschlegelia</taxon>
    </lineage>
</organism>
<comment type="caution">
    <text evidence="2">The sequence shown here is derived from an EMBL/GenBank/DDBJ whole genome shotgun (WGS) entry which is preliminary data.</text>
</comment>
<dbReference type="RefSeq" id="WP_271168564.1">
    <property type="nucleotide sequence ID" value="NZ_BSFI01000008.1"/>
</dbReference>
<evidence type="ECO:0000256" key="1">
    <source>
        <dbReference type="SAM" id="SignalP"/>
    </source>
</evidence>
<protein>
    <recommendedName>
        <fullName evidence="4">DUF930 domain-containing protein</fullName>
    </recommendedName>
</protein>
<accession>A0A9W6J2S3</accession>
<evidence type="ECO:0000313" key="3">
    <source>
        <dbReference type="Proteomes" id="UP001143372"/>
    </source>
</evidence>
<dbReference type="EMBL" id="BSFI01000008">
    <property type="protein sequence ID" value="GLK68318.1"/>
    <property type="molecule type" value="Genomic_DNA"/>
</dbReference>
<gene>
    <name evidence="2" type="ORF">GCM10008179_19560</name>
</gene>
<reference evidence="2" key="2">
    <citation type="submission" date="2023-01" db="EMBL/GenBank/DDBJ databases">
        <authorList>
            <person name="Sun Q."/>
            <person name="Evtushenko L."/>
        </authorList>
    </citation>
    <scope>NUCLEOTIDE SEQUENCE</scope>
    <source>
        <strain evidence="2">VKM B-2347</strain>
    </source>
</reference>
<evidence type="ECO:0008006" key="4">
    <source>
        <dbReference type="Google" id="ProtNLM"/>
    </source>
</evidence>
<dbReference type="AlphaFoldDB" id="A0A9W6J2S3"/>